<reference evidence="3 4" key="1">
    <citation type="submission" date="2014-09" db="EMBL/GenBank/DDBJ databases">
        <authorList>
            <person name="Magalhaes I.L.F."/>
            <person name="Oliveira U."/>
            <person name="Santos F.R."/>
            <person name="Vidigal T.H.D.A."/>
            <person name="Brescovit A.D."/>
            <person name="Santos A.J."/>
        </authorList>
    </citation>
    <scope>NUCLEOTIDE SEQUENCE [LARGE SCALE GENOMIC DNA]</scope>
</reference>
<dbReference type="GO" id="GO:0005096">
    <property type="term" value="F:GTPase activator activity"/>
    <property type="evidence" value="ECO:0007669"/>
    <property type="project" value="TreeGrafter"/>
</dbReference>
<dbReference type="Proteomes" id="UP000054845">
    <property type="component" value="Unassembled WGS sequence"/>
</dbReference>
<dbReference type="Gene3D" id="1.10.472.80">
    <property type="entry name" value="Ypt/Rab-GAP domain of gyp1p, domain 3"/>
    <property type="match status" value="1"/>
</dbReference>
<dbReference type="InterPro" id="IPR000195">
    <property type="entry name" value="Rab-GAP-TBC_dom"/>
</dbReference>
<dbReference type="OrthoDB" id="159449at2759"/>
<dbReference type="PROSITE" id="PS50086">
    <property type="entry name" value="TBC_RABGAP"/>
    <property type="match status" value="1"/>
</dbReference>
<feature type="compositionally biased region" description="Low complexity" evidence="1">
    <location>
        <begin position="462"/>
        <end position="474"/>
    </location>
</feature>
<dbReference type="Pfam" id="PF00566">
    <property type="entry name" value="RabGAP-TBC"/>
    <property type="match status" value="1"/>
</dbReference>
<dbReference type="AlphaFoldDB" id="A0A0P1BQ97"/>
<dbReference type="STRING" id="401625.A0A0P1BQ97"/>
<dbReference type="PANTHER" id="PTHR47219:SF9">
    <property type="entry name" value="GTPASE ACTIVATING PROTEIN AND CENTROSOME-ASSOCIATED, ISOFORM B"/>
    <property type="match status" value="1"/>
</dbReference>
<evidence type="ECO:0000259" key="2">
    <source>
        <dbReference type="PROSITE" id="PS50086"/>
    </source>
</evidence>
<dbReference type="Gene3D" id="1.10.10.750">
    <property type="entry name" value="Ypt/Rab-GAP domain of gyp1p, domain 1"/>
    <property type="match status" value="1"/>
</dbReference>
<dbReference type="Gene3D" id="1.10.8.270">
    <property type="entry name" value="putative rabgap domain of human tbc1 domain family member 14 like domains"/>
    <property type="match status" value="1"/>
</dbReference>
<dbReference type="SUPFAM" id="SSF50044">
    <property type="entry name" value="SH3-domain"/>
    <property type="match status" value="1"/>
</dbReference>
<proteinExistence type="predicted"/>
<evidence type="ECO:0000313" key="3">
    <source>
        <dbReference type="EMBL" id="CEH18204.1"/>
    </source>
</evidence>
<feature type="compositionally biased region" description="Polar residues" evidence="1">
    <location>
        <begin position="226"/>
        <end position="237"/>
    </location>
</feature>
<protein>
    <submittedName>
        <fullName evidence="3">Tbc1 domain family member 10b</fullName>
    </submittedName>
</protein>
<feature type="region of interest" description="Disordered" evidence="1">
    <location>
        <begin position="226"/>
        <end position="296"/>
    </location>
</feature>
<feature type="region of interest" description="Disordered" evidence="1">
    <location>
        <begin position="153"/>
        <end position="195"/>
    </location>
</feature>
<feature type="compositionally biased region" description="Pro residues" evidence="1">
    <location>
        <begin position="501"/>
        <end position="511"/>
    </location>
</feature>
<feature type="compositionally biased region" description="Polar residues" evidence="1">
    <location>
        <begin position="170"/>
        <end position="184"/>
    </location>
</feature>
<feature type="region of interest" description="Disordered" evidence="1">
    <location>
        <begin position="846"/>
        <end position="882"/>
    </location>
</feature>
<dbReference type="FunFam" id="1.10.8.270:FF:000016">
    <property type="entry name" value="TBC1 domain family member 2A"/>
    <property type="match status" value="1"/>
</dbReference>
<sequence>MDAHTLNAWTRFALQKGGIGSCTALIDNPATEAEDLMFMTGEKIIVLRRLDDDNPESSSGKRRSAFGDADAWFLGYCEGVVGRFKGGHVQFHGKLKKPVLMRRSGVGSIRESTVRPMSKSEAAALHASQVPTGIPRTVGAGGAVSGAIGGSSNVEGGGGARPWDRALNGHLSNASSLDTSGTSESGEDGPNRRDQTFSIYDVYGRDSVAFPNFNFTQMNGKLGSSRNLVGASRSQDSLAPRDGAPTSGGSTPEPTTPVDRRPQAPPDPTAGSAMIPANLRSPSGRRPNAAPVPAGLNLASSLRRKVEATTPISATTPMAAYPPQGPGPLSAGPQTATFDPRRRPSGPMSAGAIPTPRPRMAPQRGDSQDSSASAAKSVQDGSVPPGFKPAGQPGGQQAFAQQPGVPAVGPGPPGAAQGGPQLRMQRPAGFGDTRRRSQSVSNLVLKKNPSNPGPGVHGGMAGLAPGANLAPPGASRSPSPLSAVSANSSDGRSSDARRSPNGPPANLPPFSNPNARNASLGQPPRMPDNGKPVQYDSLGFVIMDTPTRLPREDPEAVEAWQKVLAENNLEAARKSRKIKKMAQAGIPHSMRAKVWLFLANSSHRRRPGLFEQLCRQSQGAKGKKGKETAYEAIEKDLDRCYPDHKMFRGEGSTGRADLEAILKAYVHYNPIIGYTQGMGLIAGFMLLLMPAEDAFWLLCAMLRDVHMEGYYSNNMKQLHVDGIVFGQLLQSMDAPLAQRLMEMEIEPINFTPNWFLPLFSRVLPWHTLLCVWDVFFYEGPSFILRTALAVIRIVRDPLMDKRRVPGHGEGMRLLLHPPRELLTPENVVGCALTVKLKEGDMRKLQRNASKLVRQTVGRGRQSSRPGSPSARSTSAPPSKRGG</sequence>
<feature type="region of interest" description="Disordered" evidence="1">
    <location>
        <begin position="312"/>
        <end position="535"/>
    </location>
</feature>
<feature type="region of interest" description="Disordered" evidence="1">
    <location>
        <begin position="107"/>
        <end position="128"/>
    </location>
</feature>
<evidence type="ECO:0000256" key="1">
    <source>
        <dbReference type="SAM" id="MobiDB-lite"/>
    </source>
</evidence>
<name>A0A0P1BQ97_9BASI</name>
<dbReference type="SUPFAM" id="SSF47923">
    <property type="entry name" value="Ypt/Rab-GAP domain of gyp1p"/>
    <property type="match status" value="2"/>
</dbReference>
<dbReference type="InterPro" id="IPR050302">
    <property type="entry name" value="Rab_GAP_TBC_domain"/>
</dbReference>
<keyword evidence="4" id="KW-1185">Reference proteome</keyword>
<evidence type="ECO:0000313" key="4">
    <source>
        <dbReference type="Proteomes" id="UP000054845"/>
    </source>
</evidence>
<dbReference type="InterPro" id="IPR035969">
    <property type="entry name" value="Rab-GAP_TBC_sf"/>
</dbReference>
<accession>A0A0P1BQ97</accession>
<dbReference type="SMART" id="SM00164">
    <property type="entry name" value="TBC"/>
    <property type="match status" value="1"/>
</dbReference>
<feature type="compositionally biased region" description="Low complexity" evidence="1">
    <location>
        <begin position="857"/>
        <end position="882"/>
    </location>
</feature>
<dbReference type="GO" id="GO:0031267">
    <property type="term" value="F:small GTPase binding"/>
    <property type="evidence" value="ECO:0007669"/>
    <property type="project" value="TreeGrafter"/>
</dbReference>
<organism evidence="3 4">
    <name type="scientific">Ceraceosorus bombacis</name>
    <dbReference type="NCBI Taxonomy" id="401625"/>
    <lineage>
        <taxon>Eukaryota</taxon>
        <taxon>Fungi</taxon>
        <taxon>Dikarya</taxon>
        <taxon>Basidiomycota</taxon>
        <taxon>Ustilaginomycotina</taxon>
        <taxon>Exobasidiomycetes</taxon>
        <taxon>Ceraceosorales</taxon>
        <taxon>Ceraceosoraceae</taxon>
        <taxon>Ceraceosorus</taxon>
    </lineage>
</organism>
<dbReference type="EMBL" id="CCYA01000270">
    <property type="protein sequence ID" value="CEH18204.1"/>
    <property type="molecule type" value="Genomic_DNA"/>
</dbReference>
<feature type="domain" description="Rab-GAP TBC" evidence="2">
    <location>
        <begin position="585"/>
        <end position="779"/>
    </location>
</feature>
<dbReference type="InterPro" id="IPR036028">
    <property type="entry name" value="SH3-like_dom_sf"/>
</dbReference>
<dbReference type="PANTHER" id="PTHR47219">
    <property type="entry name" value="RAB GTPASE-ACTIVATING PROTEIN 1-LIKE"/>
    <property type="match status" value="1"/>
</dbReference>
<feature type="compositionally biased region" description="Low complexity" evidence="1">
    <location>
        <begin position="245"/>
        <end position="257"/>
    </location>
</feature>
<feature type="compositionally biased region" description="Low complexity" evidence="1">
    <location>
        <begin position="482"/>
        <end position="491"/>
    </location>
</feature>
<feature type="compositionally biased region" description="Low complexity" evidence="1">
    <location>
        <begin position="368"/>
        <end position="421"/>
    </location>
</feature>